<evidence type="ECO:0000313" key="2">
    <source>
        <dbReference type="EMBL" id="MBA4860796.1"/>
    </source>
</evidence>
<comment type="caution">
    <text evidence="2">The sequence shown here is derived from an EMBL/GenBank/DDBJ whole genome shotgun (WGS) entry which is preliminary data.</text>
</comment>
<proteinExistence type="predicted"/>
<accession>A0A7W2CX93</accession>
<evidence type="ECO:0000256" key="1">
    <source>
        <dbReference type="SAM" id="MobiDB-lite"/>
    </source>
</evidence>
<dbReference type="Proteomes" id="UP000586976">
    <property type="component" value="Unassembled WGS sequence"/>
</dbReference>
<dbReference type="Pfam" id="PF14013">
    <property type="entry name" value="MT0933_antitox"/>
    <property type="match status" value="1"/>
</dbReference>
<organism evidence="2 3">
    <name type="scientific">Streptomyces himalayensis subsp. aureolus</name>
    <dbReference type="NCBI Taxonomy" id="2758039"/>
    <lineage>
        <taxon>Bacteria</taxon>
        <taxon>Bacillati</taxon>
        <taxon>Actinomycetota</taxon>
        <taxon>Actinomycetes</taxon>
        <taxon>Kitasatosporales</taxon>
        <taxon>Streptomycetaceae</taxon>
        <taxon>Streptomyces</taxon>
        <taxon>Streptomyces himalayensis</taxon>
    </lineage>
</organism>
<dbReference type="InterPro" id="IPR028037">
    <property type="entry name" value="Antitoxin_Rv0909/MT0933"/>
</dbReference>
<dbReference type="EMBL" id="JACEQY010000003">
    <property type="protein sequence ID" value="MBA4860796.1"/>
    <property type="molecule type" value="Genomic_DNA"/>
</dbReference>
<reference evidence="2 3" key="1">
    <citation type="submission" date="2020-07" db="EMBL/GenBank/DDBJ databases">
        <title>Streptomyces isolated from Indian soil.</title>
        <authorList>
            <person name="Mandal S."/>
            <person name="Maiti P.K."/>
        </authorList>
    </citation>
    <scope>NUCLEOTIDE SEQUENCE [LARGE SCALE GENOMIC DNA]</scope>
    <source>
        <strain evidence="2 3">PSKA54</strain>
    </source>
</reference>
<feature type="compositionally biased region" description="Basic and acidic residues" evidence="1">
    <location>
        <begin position="1"/>
        <end position="34"/>
    </location>
</feature>
<dbReference type="AlphaFoldDB" id="A0A7W2CX93"/>
<evidence type="ECO:0000313" key="3">
    <source>
        <dbReference type="Proteomes" id="UP000586976"/>
    </source>
</evidence>
<gene>
    <name evidence="2" type="ORF">H1V43_05270</name>
</gene>
<dbReference type="RefSeq" id="WP_181862862.1">
    <property type="nucleotide sequence ID" value="NZ_JACEQY010000003.1"/>
</dbReference>
<keyword evidence="3" id="KW-1185">Reference proteome</keyword>
<name>A0A7W2CX93_9ACTN</name>
<feature type="compositionally biased region" description="Basic and acidic residues" evidence="1">
    <location>
        <begin position="44"/>
        <end position="54"/>
    </location>
</feature>
<protein>
    <submittedName>
        <fullName evidence="2">Antitoxin</fullName>
    </submittedName>
</protein>
<sequence length="65" mass="7418">MSMMDKIKQMLKGRESQVDRAIDKSGDFIDDKTQGKYKGQVDTAQERLKDEFGTGRDQQQPPPQS</sequence>
<feature type="region of interest" description="Disordered" evidence="1">
    <location>
        <begin position="1"/>
        <end position="65"/>
    </location>
</feature>